<name>A0A8H5FIR9_9AGAR</name>
<evidence type="ECO:0000256" key="1">
    <source>
        <dbReference type="SAM" id="MobiDB-lite"/>
    </source>
</evidence>
<dbReference type="EMBL" id="JAACJM010000197">
    <property type="protein sequence ID" value="KAF5338309.1"/>
    <property type="molecule type" value="Genomic_DNA"/>
</dbReference>
<keyword evidence="4" id="KW-1185">Reference proteome</keyword>
<evidence type="ECO:0000313" key="3">
    <source>
        <dbReference type="EMBL" id="KAF5338309.1"/>
    </source>
</evidence>
<dbReference type="AlphaFoldDB" id="A0A8H5FIR9"/>
<comment type="caution">
    <text evidence="3">The sequence shown here is derived from an EMBL/GenBank/DDBJ whole genome shotgun (WGS) entry which is preliminary data.</text>
</comment>
<gene>
    <name evidence="3" type="ORF">D9758_015762</name>
</gene>
<protein>
    <recommendedName>
        <fullName evidence="2">Myb/SANT-like domain-containing protein</fullName>
    </recommendedName>
</protein>
<evidence type="ECO:0000259" key="2">
    <source>
        <dbReference type="Pfam" id="PF12776"/>
    </source>
</evidence>
<organism evidence="3 4">
    <name type="scientific">Tetrapyrgos nigripes</name>
    <dbReference type="NCBI Taxonomy" id="182062"/>
    <lineage>
        <taxon>Eukaryota</taxon>
        <taxon>Fungi</taxon>
        <taxon>Dikarya</taxon>
        <taxon>Basidiomycota</taxon>
        <taxon>Agaricomycotina</taxon>
        <taxon>Agaricomycetes</taxon>
        <taxon>Agaricomycetidae</taxon>
        <taxon>Agaricales</taxon>
        <taxon>Marasmiineae</taxon>
        <taxon>Marasmiaceae</taxon>
        <taxon>Tetrapyrgos</taxon>
    </lineage>
</organism>
<dbReference type="PANTHER" id="PTHR46929:SF3">
    <property type="entry name" value="MYB_SANT-LIKE DOMAIN-CONTAINING PROTEIN"/>
    <property type="match status" value="1"/>
</dbReference>
<reference evidence="3 4" key="1">
    <citation type="journal article" date="2020" name="ISME J.">
        <title>Uncovering the hidden diversity of litter-decomposition mechanisms in mushroom-forming fungi.</title>
        <authorList>
            <person name="Floudas D."/>
            <person name="Bentzer J."/>
            <person name="Ahren D."/>
            <person name="Johansson T."/>
            <person name="Persson P."/>
            <person name="Tunlid A."/>
        </authorList>
    </citation>
    <scope>NUCLEOTIDE SEQUENCE [LARGE SCALE GENOMIC DNA]</scope>
    <source>
        <strain evidence="3 4">CBS 291.85</strain>
    </source>
</reference>
<feature type="region of interest" description="Disordered" evidence="1">
    <location>
        <begin position="262"/>
        <end position="308"/>
    </location>
</feature>
<dbReference type="Proteomes" id="UP000559256">
    <property type="component" value="Unassembled WGS sequence"/>
</dbReference>
<feature type="region of interest" description="Disordered" evidence="1">
    <location>
        <begin position="77"/>
        <end position="114"/>
    </location>
</feature>
<feature type="domain" description="Myb/SANT-like" evidence="2">
    <location>
        <begin position="127"/>
        <end position="220"/>
    </location>
</feature>
<proteinExistence type="predicted"/>
<dbReference type="OrthoDB" id="76215at2759"/>
<dbReference type="InterPro" id="IPR024752">
    <property type="entry name" value="Myb/SANT-like_dom"/>
</dbReference>
<feature type="compositionally biased region" description="Low complexity" evidence="1">
    <location>
        <begin position="88"/>
        <end position="99"/>
    </location>
</feature>
<feature type="compositionally biased region" description="Acidic residues" evidence="1">
    <location>
        <begin position="267"/>
        <end position="289"/>
    </location>
</feature>
<accession>A0A8H5FIR9</accession>
<dbReference type="Pfam" id="PF12776">
    <property type="entry name" value="Myb_DNA-bind_3"/>
    <property type="match status" value="1"/>
</dbReference>
<dbReference type="PANTHER" id="PTHR46929">
    <property type="entry name" value="EXPRESSED PROTEIN"/>
    <property type="match status" value="1"/>
</dbReference>
<evidence type="ECO:0000313" key="4">
    <source>
        <dbReference type="Proteomes" id="UP000559256"/>
    </source>
</evidence>
<sequence length="397" mass="43611">MSISAPGSPTQQAGDPWTTEIDSKILSHLGQVKKDKKLQRWTFTVPVWTNLGNELESQGYPGFTNTQLKERLAFLQKQPPKSSVSTLPTPCTPSITSAPAPAPTPTPAPATTPTTLLPAATVNDIANWTSEADTHVITFLEDAKARGLMSESNFKGTAYSQGAKYLAEKGYHFSAKQVKNCWTRFKADFKIVAKLRLLSGFGWCPIRHMVTATDEVWDQYITGHRKAHPFRTQPFPHYDAIAGIVGHSTATGAMAQSSEKANFALDSSEDEEGEDVEEDDDQSECEEEAESPKKKRHSAASPKATPALSSLTDSIVSGSLFAPPPTDSPEKKKKAFDVVCAEEGLSPHSLAKARCVFRGRGEIAQEYLSFDASSEEEKEARHYWLLAEMVWNLHIRK</sequence>
<feature type="compositionally biased region" description="Pro residues" evidence="1">
    <location>
        <begin position="100"/>
        <end position="110"/>
    </location>
</feature>